<keyword evidence="3" id="KW-0732">Signal</keyword>
<dbReference type="Pfam" id="PF00135">
    <property type="entry name" value="COesterase"/>
    <property type="match status" value="1"/>
</dbReference>
<evidence type="ECO:0000313" key="5">
    <source>
        <dbReference type="EMBL" id="KKY15431.1"/>
    </source>
</evidence>
<feature type="signal peptide" evidence="3">
    <location>
        <begin position="1"/>
        <end position="20"/>
    </location>
</feature>
<evidence type="ECO:0000313" key="6">
    <source>
        <dbReference type="Proteomes" id="UP000034182"/>
    </source>
</evidence>
<dbReference type="InterPro" id="IPR002018">
    <property type="entry name" value="CarbesteraseB"/>
</dbReference>
<dbReference type="SUPFAM" id="SSF53474">
    <property type="entry name" value="alpha/beta-Hydrolases"/>
    <property type="match status" value="1"/>
</dbReference>
<proteinExistence type="inferred from homology"/>
<dbReference type="PROSITE" id="PS00941">
    <property type="entry name" value="CARBOXYLESTERASE_B_2"/>
    <property type="match status" value="1"/>
</dbReference>
<dbReference type="EC" id="3.1.1.-" evidence="3"/>
<comment type="similarity">
    <text evidence="1 3">Belongs to the type-B carboxylesterase/lipase family.</text>
</comment>
<dbReference type="InterPro" id="IPR050654">
    <property type="entry name" value="AChE-related_enzymes"/>
</dbReference>
<protein>
    <recommendedName>
        <fullName evidence="3">Carboxylic ester hydrolase</fullName>
        <ecNumber evidence="3">3.1.1.-</ecNumber>
    </recommendedName>
</protein>
<comment type="caution">
    <text evidence="5">The sequence shown here is derived from an EMBL/GenBank/DDBJ whole genome shotgun (WGS) entry which is preliminary data.</text>
</comment>
<name>A0A0G2DZ85_9PEZI</name>
<keyword evidence="2 3" id="KW-0378">Hydrolase</keyword>
<dbReference type="PROSITE" id="PS00122">
    <property type="entry name" value="CARBOXYLESTERASE_B_1"/>
    <property type="match status" value="1"/>
</dbReference>
<dbReference type="GO" id="GO:0052689">
    <property type="term" value="F:carboxylic ester hydrolase activity"/>
    <property type="evidence" value="ECO:0007669"/>
    <property type="project" value="TreeGrafter"/>
</dbReference>
<dbReference type="InterPro" id="IPR019819">
    <property type="entry name" value="Carboxylesterase_B_CS"/>
</dbReference>
<dbReference type="Proteomes" id="UP000034182">
    <property type="component" value="Unassembled WGS sequence"/>
</dbReference>
<dbReference type="Gene3D" id="3.40.50.1820">
    <property type="entry name" value="alpha/beta hydrolase"/>
    <property type="match status" value="2"/>
</dbReference>
<evidence type="ECO:0000256" key="1">
    <source>
        <dbReference type="ARBA" id="ARBA00005964"/>
    </source>
</evidence>
<dbReference type="InterPro" id="IPR019826">
    <property type="entry name" value="Carboxylesterase_B_AS"/>
</dbReference>
<evidence type="ECO:0000259" key="4">
    <source>
        <dbReference type="Pfam" id="PF00135"/>
    </source>
</evidence>
<feature type="chain" id="PRO_5005117784" description="Carboxylic ester hydrolase" evidence="3">
    <location>
        <begin position="21"/>
        <end position="411"/>
    </location>
</feature>
<dbReference type="EMBL" id="LAQI01000195">
    <property type="protein sequence ID" value="KKY15431.1"/>
    <property type="molecule type" value="Genomic_DNA"/>
</dbReference>
<dbReference type="AlphaFoldDB" id="A0A0G2DZ85"/>
<gene>
    <name evidence="5" type="ORF">UCDDS831_g07654</name>
</gene>
<reference evidence="5 6" key="2">
    <citation type="submission" date="2015-05" db="EMBL/GenBank/DDBJ databases">
        <title>Distinctive expansion of gene families associated with plant cell wall degradation and secondary metabolism in the genomes of grapevine trunk pathogens.</title>
        <authorList>
            <person name="Lawrence D.P."/>
            <person name="Travadon R."/>
            <person name="Rolshausen P.E."/>
            <person name="Baumgartner K."/>
        </authorList>
    </citation>
    <scope>NUCLEOTIDE SEQUENCE [LARGE SCALE GENOMIC DNA]</scope>
    <source>
        <strain evidence="5">DS831</strain>
    </source>
</reference>
<evidence type="ECO:0000256" key="3">
    <source>
        <dbReference type="RuleBase" id="RU361235"/>
    </source>
</evidence>
<dbReference type="InterPro" id="IPR029058">
    <property type="entry name" value="AB_hydrolase_fold"/>
</dbReference>
<dbReference type="PANTHER" id="PTHR43918:SF4">
    <property type="entry name" value="CARBOXYLIC ESTER HYDROLASE"/>
    <property type="match status" value="1"/>
</dbReference>
<accession>A0A0G2DZ85</accession>
<sequence>MLPPSPVTCAILALAALASAVSTANDKYTAHTSNGPIIGHDAPGDVIEYLGIPYAQPPTGPLRFAAPQKYVNSANNATFIASHYGPTCPQTPSARVAYPDRTPQSQRIVAAFAGQLNHTQSEDCLTLNIWTPASASPSTSSPGNATEPPLPILVFIHGGRFTIGESHTPFFAGAPLSSSQRLVVVTLNYRVGIFGFPASPSASKNLAFRDQRLAVEWVAVEWVAVNAASFGGDAARIVVAGQSAGGAAPYLVGNTHFEAGYYRWAAYGAGSILTNAQWDAFNLATFTCPSTHGAAARARFGVPSWLFRYGADWDNLRLYPNSSAYHGSDMHALFGNSERVTGIPDEERQKRLTQVVMGAWAAFARDPWRGLEELGWGQYANDTLVELGFNKSAVPSFVSPMKYAAESVDFK</sequence>
<organism evidence="5 6">
    <name type="scientific">Diplodia seriata</name>
    <dbReference type="NCBI Taxonomy" id="420778"/>
    <lineage>
        <taxon>Eukaryota</taxon>
        <taxon>Fungi</taxon>
        <taxon>Dikarya</taxon>
        <taxon>Ascomycota</taxon>
        <taxon>Pezizomycotina</taxon>
        <taxon>Dothideomycetes</taxon>
        <taxon>Dothideomycetes incertae sedis</taxon>
        <taxon>Botryosphaeriales</taxon>
        <taxon>Botryosphaeriaceae</taxon>
        <taxon>Diplodia</taxon>
    </lineage>
</organism>
<feature type="domain" description="Carboxylesterase type B" evidence="4">
    <location>
        <begin position="30"/>
        <end position="275"/>
    </location>
</feature>
<dbReference type="PANTHER" id="PTHR43918">
    <property type="entry name" value="ACETYLCHOLINESTERASE"/>
    <property type="match status" value="1"/>
</dbReference>
<evidence type="ECO:0000256" key="2">
    <source>
        <dbReference type="ARBA" id="ARBA00022801"/>
    </source>
</evidence>
<reference evidence="5 6" key="1">
    <citation type="submission" date="2015-03" db="EMBL/GenBank/DDBJ databases">
        <authorList>
            <person name="Morales-Cruz A."/>
            <person name="Amrine K.C."/>
            <person name="Cantu D."/>
        </authorList>
    </citation>
    <scope>NUCLEOTIDE SEQUENCE [LARGE SCALE GENOMIC DNA]</scope>
    <source>
        <strain evidence="5">DS831</strain>
    </source>
</reference>